<dbReference type="STRING" id="1198449.ACAM_1613"/>
<dbReference type="GO" id="GO:0042941">
    <property type="term" value="P:D-alanine transmembrane transport"/>
    <property type="evidence" value="ECO:0007669"/>
    <property type="project" value="TreeGrafter"/>
</dbReference>
<evidence type="ECO:0000313" key="5">
    <source>
        <dbReference type="Proteomes" id="UP000016887"/>
    </source>
</evidence>
<evidence type="ECO:0000256" key="3">
    <source>
        <dbReference type="ARBA" id="ARBA00022840"/>
    </source>
</evidence>
<evidence type="ECO:0000256" key="1">
    <source>
        <dbReference type="ARBA" id="ARBA00022448"/>
    </source>
</evidence>
<dbReference type="GO" id="GO:1903805">
    <property type="term" value="P:L-valine import across plasma membrane"/>
    <property type="evidence" value="ECO:0007669"/>
    <property type="project" value="TreeGrafter"/>
</dbReference>
<dbReference type="InterPro" id="IPR051120">
    <property type="entry name" value="ABC_AA/LPS_Transport"/>
</dbReference>
<dbReference type="AlphaFoldDB" id="U3TC17"/>
<dbReference type="SUPFAM" id="SSF52540">
    <property type="entry name" value="P-loop containing nucleoside triphosphate hydrolases"/>
    <property type="match status" value="1"/>
</dbReference>
<keyword evidence="3" id="KW-0067">ATP-binding</keyword>
<dbReference type="GO" id="GO:1903806">
    <property type="term" value="P:L-isoleucine import across plasma membrane"/>
    <property type="evidence" value="ECO:0007669"/>
    <property type="project" value="TreeGrafter"/>
</dbReference>
<sequence>MLENAMIGTLFGGSARSEDEAREAALEALRFVGLDGKADLPAKVLNIQEKKRLELARDLAARPRLLLLDEVLAGLTPVEVERMLCLLDNVRREWGQP</sequence>
<evidence type="ECO:0000256" key="2">
    <source>
        <dbReference type="ARBA" id="ARBA00022741"/>
    </source>
</evidence>
<dbReference type="KEGG" id="acj:ACAM_1613"/>
<keyword evidence="5" id="KW-1185">Reference proteome</keyword>
<keyword evidence="2" id="KW-0547">Nucleotide-binding</keyword>
<evidence type="ECO:0000313" key="4">
    <source>
        <dbReference type="EMBL" id="BAN91082.1"/>
    </source>
</evidence>
<dbReference type="PANTHER" id="PTHR45772">
    <property type="entry name" value="CONSERVED COMPONENT OF ABC TRANSPORTER FOR NATURAL AMINO ACIDS-RELATED"/>
    <property type="match status" value="1"/>
</dbReference>
<protein>
    <submittedName>
        <fullName evidence="4">ABC-type branched-chain amino acid transporter</fullName>
    </submittedName>
</protein>
<reference evidence="4 5" key="1">
    <citation type="journal article" date="2013" name="Appl. Environ. Microbiol.">
        <title>Variation of the Virus-Related Elements within Syntenic Genomes of the Hyperthermophilic Archaeon Aeropyrum.</title>
        <authorList>
            <person name="Daifuku T."/>
            <person name="Yoshida T."/>
            <person name="Kitamura T."/>
            <person name="Kawaichi S."/>
            <person name="Inoue T."/>
            <person name="Nomura K."/>
            <person name="Yoshida Y."/>
            <person name="Kuno S."/>
            <person name="Sako Y."/>
        </authorList>
    </citation>
    <scope>NUCLEOTIDE SEQUENCE [LARGE SCALE GENOMIC DNA]</scope>
    <source>
        <strain evidence="4 5">SY1</strain>
    </source>
</reference>
<dbReference type="GO" id="GO:0015808">
    <property type="term" value="P:L-alanine transport"/>
    <property type="evidence" value="ECO:0007669"/>
    <property type="project" value="TreeGrafter"/>
</dbReference>
<dbReference type="GO" id="GO:0015192">
    <property type="term" value="F:L-phenylalanine transmembrane transporter activity"/>
    <property type="evidence" value="ECO:0007669"/>
    <property type="project" value="TreeGrafter"/>
</dbReference>
<dbReference type="Proteomes" id="UP000016887">
    <property type="component" value="Chromosome"/>
</dbReference>
<dbReference type="GO" id="GO:0005524">
    <property type="term" value="F:ATP binding"/>
    <property type="evidence" value="ECO:0007669"/>
    <property type="project" value="UniProtKB-KW"/>
</dbReference>
<dbReference type="InterPro" id="IPR027417">
    <property type="entry name" value="P-loop_NTPase"/>
</dbReference>
<name>U3TC17_9CREN</name>
<dbReference type="eggNOG" id="arCOG00926">
    <property type="taxonomic scope" value="Archaea"/>
</dbReference>
<gene>
    <name evidence="4" type="ORF">ACAM_1613</name>
</gene>
<accession>U3TC17</accession>
<dbReference type="GO" id="GO:0005886">
    <property type="term" value="C:plasma membrane"/>
    <property type="evidence" value="ECO:0007669"/>
    <property type="project" value="TreeGrafter"/>
</dbReference>
<dbReference type="PANTHER" id="PTHR45772:SF7">
    <property type="entry name" value="AMINO ACID ABC TRANSPORTER ATP-BINDING PROTEIN"/>
    <property type="match status" value="1"/>
</dbReference>
<organism evidence="4 5">
    <name type="scientific">Aeropyrum camini SY1 = JCM 12091</name>
    <dbReference type="NCBI Taxonomy" id="1198449"/>
    <lineage>
        <taxon>Archaea</taxon>
        <taxon>Thermoproteota</taxon>
        <taxon>Thermoprotei</taxon>
        <taxon>Desulfurococcales</taxon>
        <taxon>Desulfurococcaceae</taxon>
        <taxon>Aeropyrum</taxon>
    </lineage>
</organism>
<keyword evidence="1" id="KW-0813">Transport</keyword>
<dbReference type="Gene3D" id="3.40.50.300">
    <property type="entry name" value="P-loop containing nucleotide triphosphate hydrolases"/>
    <property type="match status" value="1"/>
</dbReference>
<dbReference type="EMBL" id="AP012489">
    <property type="protein sequence ID" value="BAN91082.1"/>
    <property type="molecule type" value="Genomic_DNA"/>
</dbReference>
<dbReference type="GO" id="GO:0005304">
    <property type="term" value="F:L-valine transmembrane transporter activity"/>
    <property type="evidence" value="ECO:0007669"/>
    <property type="project" value="TreeGrafter"/>
</dbReference>
<dbReference type="GO" id="GO:0015188">
    <property type="term" value="F:L-isoleucine transmembrane transporter activity"/>
    <property type="evidence" value="ECO:0007669"/>
    <property type="project" value="TreeGrafter"/>
</dbReference>
<proteinExistence type="predicted"/>